<dbReference type="InterPro" id="IPR038071">
    <property type="entry name" value="UROD/MetE-like_sf"/>
</dbReference>
<dbReference type="InterPro" id="IPR006276">
    <property type="entry name" value="Cobalamin-indep_Met_synthase"/>
</dbReference>
<keyword evidence="9" id="KW-0479">Metal-binding</keyword>
<keyword evidence="15" id="KW-1185">Reference proteome</keyword>
<feature type="domain" description="Cobalamin-independent methionine synthase MetE N-terminal" evidence="13">
    <location>
        <begin position="3"/>
        <end position="312"/>
    </location>
</feature>
<evidence type="ECO:0000256" key="11">
    <source>
        <dbReference type="ARBA" id="ARBA00023167"/>
    </source>
</evidence>
<comment type="cofactor">
    <cofactor evidence="1">
        <name>Zn(2+)</name>
        <dbReference type="ChEBI" id="CHEBI:29105"/>
    </cofactor>
</comment>
<reference evidence="14 15" key="1">
    <citation type="submission" date="2023-02" db="EMBL/GenBank/DDBJ databases">
        <title>Novel Oscillospiraceae bacterial genomes.</title>
        <authorList>
            <person name="Srinivasan S."/>
            <person name="Austin M.N."/>
            <person name="Fiedler T.L."/>
            <person name="Strenk S.M."/>
            <person name="Agnew K.J."/>
            <person name="Nagana Gowda G.A."/>
            <person name="Raftery D."/>
            <person name="Beamer M.A."/>
            <person name="Achilles S.L."/>
            <person name="Wiesenfeld H.C."/>
            <person name="Fredricks D.N."/>
            <person name="Hillier S.L."/>
        </authorList>
    </citation>
    <scope>NUCLEOTIDE SEQUENCE [LARGE SCALE GENOMIC DNA]</scope>
    <source>
        <strain evidence="14 15">CHIC02 1186E3-8</strain>
    </source>
</reference>
<organism evidence="14 15">
    <name type="scientific">Amygdalobacter indicium</name>
    <dbReference type="NCBI Taxonomy" id="3029272"/>
    <lineage>
        <taxon>Bacteria</taxon>
        <taxon>Bacillati</taxon>
        <taxon>Bacillota</taxon>
        <taxon>Clostridia</taxon>
        <taxon>Eubacteriales</taxon>
        <taxon>Oscillospiraceae</taxon>
        <taxon>Amygdalobacter</taxon>
    </lineage>
</organism>
<accession>A0ABY8C8M8</accession>
<dbReference type="EMBL" id="CP118868">
    <property type="protein sequence ID" value="WEG35210.1"/>
    <property type="molecule type" value="Genomic_DNA"/>
</dbReference>
<dbReference type="Gene3D" id="3.20.20.210">
    <property type="match status" value="2"/>
</dbReference>
<keyword evidence="7" id="KW-0028">Amino-acid biosynthesis</keyword>
<evidence type="ECO:0000256" key="9">
    <source>
        <dbReference type="ARBA" id="ARBA00022723"/>
    </source>
</evidence>
<evidence type="ECO:0000256" key="3">
    <source>
        <dbReference type="ARBA" id="ARBA00004681"/>
    </source>
</evidence>
<proteinExistence type="inferred from homology"/>
<evidence type="ECO:0000259" key="12">
    <source>
        <dbReference type="Pfam" id="PF01717"/>
    </source>
</evidence>
<dbReference type="EC" id="2.1.1.14" evidence="5"/>
<dbReference type="Proteomes" id="UP001220478">
    <property type="component" value="Chromosome"/>
</dbReference>
<feature type="domain" description="Cobalamin-independent methionine synthase MetE C-terminal/archaeal" evidence="12">
    <location>
        <begin position="413"/>
        <end position="734"/>
    </location>
</feature>
<evidence type="ECO:0000256" key="8">
    <source>
        <dbReference type="ARBA" id="ARBA00022679"/>
    </source>
</evidence>
<dbReference type="Pfam" id="PF01717">
    <property type="entry name" value="Meth_synt_2"/>
    <property type="match status" value="1"/>
</dbReference>
<gene>
    <name evidence="14" type="primary">metE</name>
    <name evidence="14" type="ORF">PYS61_04555</name>
</gene>
<comment type="function">
    <text evidence="2">Catalyzes the transfer of a methyl group from 5-methyltetrahydrofolate to homocysteine resulting in methionine formation.</text>
</comment>
<dbReference type="InterPro" id="IPR002629">
    <property type="entry name" value="Met_Synth_C/arc"/>
</dbReference>
<keyword evidence="10" id="KW-0862">Zinc</keyword>
<dbReference type="CDD" id="cd03311">
    <property type="entry name" value="CIMS_C_terminal_like"/>
    <property type="match status" value="1"/>
</dbReference>
<evidence type="ECO:0000256" key="10">
    <source>
        <dbReference type="ARBA" id="ARBA00022833"/>
    </source>
</evidence>
<dbReference type="RefSeq" id="WP_315571268.1">
    <property type="nucleotide sequence ID" value="NZ_CP118868.1"/>
</dbReference>
<evidence type="ECO:0000256" key="6">
    <source>
        <dbReference type="ARBA" id="ARBA00022603"/>
    </source>
</evidence>
<protein>
    <recommendedName>
        <fullName evidence="5">5-methyltetrahydropteroyltriglutamate--homocysteine S-methyltransferase</fullName>
        <ecNumber evidence="5">2.1.1.14</ecNumber>
    </recommendedName>
</protein>
<keyword evidence="6 14" id="KW-0489">Methyltransferase</keyword>
<evidence type="ECO:0000256" key="5">
    <source>
        <dbReference type="ARBA" id="ARBA00012034"/>
    </source>
</evidence>
<evidence type="ECO:0000256" key="4">
    <source>
        <dbReference type="ARBA" id="ARBA00009553"/>
    </source>
</evidence>
<dbReference type="PIRSF" id="PIRSF000382">
    <property type="entry name" value="MeTrfase_B12_ind"/>
    <property type="match status" value="1"/>
</dbReference>
<keyword evidence="11" id="KW-0486">Methionine biosynthesis</keyword>
<dbReference type="CDD" id="cd03312">
    <property type="entry name" value="CIMS_N_terminal_like"/>
    <property type="match status" value="1"/>
</dbReference>
<sequence>MQTSIVAYPHIGKERELKYLLEKYWRKEISAATLEKEAATLRQVHWQNQVDGSLDYLTINDFSLYDTVLDTACLFNIIPTRYRRLGLSALDTYFALARGYRDEKGTVAPLAMKKWFNTNYHYIVPEFSDDCDIKLVSQTPLAQYRETASYQLKKKLLLLGPFTLLKLSAYNGSKGPATYVPALIRAYLEFFRCCQQEKVELLQLDEPALTLDLQQEDLNLLKKLYSELLAGKGKLQILLQTYFGDIRDCYDDLIKLDFDALGLDFVEGEKTLQLVSSAPFPTDKILFAGIVNGRNVWRNSYTASLNLIKNLQLQGINLVLQSSCSLQHVPYSLTGEKNLPPALKEKLAFGEEKIRELLLLKELATADPAADSTAVTPTVNTAKNQVKLLPLQTKATYEQRAKLQQQCLNLPLLPTTTIGSFPQSQAVRQNRRRYNKQLLKLCDYEKFNYAEIKKCIRFQEEIGLDVLVHGEFERNDMVEFFAQQLSGFVVTQNAWIQSYGSRCVKPPIIVDDIKYRQPMTVKWIKYAQSLTTKPVKAVLTGPTTIVNWSFNREDIPAQNSILQLAAALKNEVAALEKSGSKIIQIDEPALREKLPLRKVDQPSYLETAVNAFQFLHNSCRPETMIQTHICYSDYTDIMPWLDKLDADVILLEASRTSKSCLQNPAFLQLNAALSLGVYDVHSECIPSVAELLTAIKQRLAVIPAAALWVAPDCGLKTRTYKELAPSLKNMVTACRRMRQMLPLPER</sequence>
<comment type="pathway">
    <text evidence="3">Amino-acid biosynthesis; L-methionine biosynthesis via de novo pathway; L-methionine from L-homocysteine (MetE route): step 1/1.</text>
</comment>
<name>A0ABY8C8M8_9FIRM</name>
<dbReference type="GO" id="GO:0032259">
    <property type="term" value="P:methylation"/>
    <property type="evidence" value="ECO:0007669"/>
    <property type="project" value="UniProtKB-KW"/>
</dbReference>
<dbReference type="NCBIfam" id="NF003556">
    <property type="entry name" value="PRK05222.1"/>
    <property type="match status" value="1"/>
</dbReference>
<evidence type="ECO:0000259" key="13">
    <source>
        <dbReference type="Pfam" id="PF08267"/>
    </source>
</evidence>
<evidence type="ECO:0000256" key="7">
    <source>
        <dbReference type="ARBA" id="ARBA00022605"/>
    </source>
</evidence>
<comment type="similarity">
    <text evidence="4">Belongs to the vitamin-B12 independent methionine synthase family.</text>
</comment>
<dbReference type="GO" id="GO:0003871">
    <property type="term" value="F:5-methyltetrahydropteroyltriglutamate-homocysteine S-methyltransferase activity"/>
    <property type="evidence" value="ECO:0007669"/>
    <property type="project" value="UniProtKB-EC"/>
</dbReference>
<evidence type="ECO:0000256" key="2">
    <source>
        <dbReference type="ARBA" id="ARBA00002777"/>
    </source>
</evidence>
<evidence type="ECO:0000256" key="1">
    <source>
        <dbReference type="ARBA" id="ARBA00001947"/>
    </source>
</evidence>
<keyword evidence="8 14" id="KW-0808">Transferase</keyword>
<evidence type="ECO:0000313" key="15">
    <source>
        <dbReference type="Proteomes" id="UP001220478"/>
    </source>
</evidence>
<dbReference type="Pfam" id="PF08267">
    <property type="entry name" value="Meth_synt_1"/>
    <property type="match status" value="1"/>
</dbReference>
<dbReference type="InterPro" id="IPR013215">
    <property type="entry name" value="Cbl-indep_Met_Synth_N"/>
</dbReference>
<dbReference type="PANTHER" id="PTHR30519">
    <property type="entry name" value="5-METHYLTETRAHYDROPTEROYLTRIGLUTAMATE--HOMOCYSTEINE METHYLTRANSFERASE"/>
    <property type="match status" value="1"/>
</dbReference>
<evidence type="ECO:0000313" key="14">
    <source>
        <dbReference type="EMBL" id="WEG35210.1"/>
    </source>
</evidence>
<dbReference type="SUPFAM" id="SSF51726">
    <property type="entry name" value="UROD/MetE-like"/>
    <property type="match status" value="2"/>
</dbReference>